<dbReference type="Pfam" id="PF09086">
    <property type="entry name" value="DUF1924"/>
    <property type="match status" value="1"/>
</dbReference>
<evidence type="ECO:0000256" key="4">
    <source>
        <dbReference type="PROSITE-ProRule" id="PRU00433"/>
    </source>
</evidence>
<dbReference type="STRING" id="1867952.MTBPR1_30243"/>
<evidence type="ECO:0000256" key="1">
    <source>
        <dbReference type="ARBA" id="ARBA00022617"/>
    </source>
</evidence>
<dbReference type="PROSITE" id="PS51007">
    <property type="entry name" value="CYTC"/>
    <property type="match status" value="1"/>
</dbReference>
<dbReference type="Gene3D" id="1.10.760.10">
    <property type="entry name" value="Cytochrome c-like domain"/>
    <property type="match status" value="1"/>
</dbReference>
<evidence type="ECO:0000256" key="3">
    <source>
        <dbReference type="ARBA" id="ARBA00023004"/>
    </source>
</evidence>
<reference evidence="7 8" key="1">
    <citation type="submission" date="2016-07" db="EMBL/GenBank/DDBJ databases">
        <authorList>
            <person name="Lefevre C.T."/>
        </authorList>
    </citation>
    <scope>NUCLEOTIDE SEQUENCE [LARGE SCALE GENOMIC DNA]</scope>
    <source>
        <strain evidence="7">PR1</strain>
    </source>
</reference>
<organism evidence="7 8">
    <name type="scientific">Candidatus Terasakiella magnetica</name>
    <dbReference type="NCBI Taxonomy" id="1867952"/>
    <lineage>
        <taxon>Bacteria</taxon>
        <taxon>Pseudomonadati</taxon>
        <taxon>Pseudomonadota</taxon>
        <taxon>Alphaproteobacteria</taxon>
        <taxon>Rhodospirillales</taxon>
        <taxon>Terasakiellaceae</taxon>
        <taxon>Terasakiella</taxon>
    </lineage>
</organism>
<dbReference type="EMBL" id="FLYE01000023">
    <property type="protein sequence ID" value="SCA56873.1"/>
    <property type="molecule type" value="Genomic_DNA"/>
</dbReference>
<sequence length="135" mass="15018">MNKIIITLVMGMSFALSSMAGASPVLEKLKMKAEQENASFQGFDAQRGKVLFETKFGLGKAETPSCTTCHGSSPFTQGLTRAGKVIEPMASSKTPARYMDQRKVDKWFRRNCNSVLNRECSLQEKGDFLTYMMSQ</sequence>
<evidence type="ECO:0000313" key="7">
    <source>
        <dbReference type="EMBL" id="SCA56873.1"/>
    </source>
</evidence>
<dbReference type="GO" id="GO:0046872">
    <property type="term" value="F:metal ion binding"/>
    <property type="evidence" value="ECO:0007669"/>
    <property type="project" value="UniProtKB-KW"/>
</dbReference>
<dbReference type="Proteomes" id="UP000231658">
    <property type="component" value="Unassembled WGS sequence"/>
</dbReference>
<protein>
    <submittedName>
        <fullName evidence="7">Cytochrome c-type protein SHP</fullName>
    </submittedName>
</protein>
<dbReference type="InterPro" id="IPR009056">
    <property type="entry name" value="Cyt_c-like_dom"/>
</dbReference>
<name>A0A1C3RHX5_9PROT</name>
<dbReference type="OrthoDB" id="5295318at2"/>
<evidence type="ECO:0000256" key="2">
    <source>
        <dbReference type="ARBA" id="ARBA00022723"/>
    </source>
</evidence>
<keyword evidence="2 4" id="KW-0479">Metal-binding</keyword>
<dbReference type="SUPFAM" id="SSF46626">
    <property type="entry name" value="Cytochrome c"/>
    <property type="match status" value="1"/>
</dbReference>
<feature type="domain" description="Cytochrome c" evidence="6">
    <location>
        <begin position="43"/>
        <end position="135"/>
    </location>
</feature>
<evidence type="ECO:0000313" key="8">
    <source>
        <dbReference type="Proteomes" id="UP000231658"/>
    </source>
</evidence>
<dbReference type="GO" id="GO:0009055">
    <property type="term" value="F:electron transfer activity"/>
    <property type="evidence" value="ECO:0007669"/>
    <property type="project" value="InterPro"/>
</dbReference>
<dbReference type="InterPro" id="IPR015170">
    <property type="entry name" value="DUF1924_SHP"/>
</dbReference>
<dbReference type="RefSeq" id="WP_069188934.1">
    <property type="nucleotide sequence ID" value="NZ_FLYE01000023.1"/>
</dbReference>
<dbReference type="InterPro" id="IPR036909">
    <property type="entry name" value="Cyt_c-like_dom_sf"/>
</dbReference>
<keyword evidence="5" id="KW-0732">Signal</keyword>
<gene>
    <name evidence="7" type="primary">shp</name>
    <name evidence="7" type="ORF">MTBPR1_30243</name>
</gene>
<feature type="chain" id="PRO_5008680785" evidence="5">
    <location>
        <begin position="23"/>
        <end position="135"/>
    </location>
</feature>
<evidence type="ECO:0000259" key="6">
    <source>
        <dbReference type="PROSITE" id="PS51007"/>
    </source>
</evidence>
<dbReference type="AlphaFoldDB" id="A0A1C3RHX5"/>
<keyword evidence="1 4" id="KW-0349">Heme</keyword>
<keyword evidence="3 4" id="KW-0408">Iron</keyword>
<dbReference type="GO" id="GO:0020037">
    <property type="term" value="F:heme binding"/>
    <property type="evidence" value="ECO:0007669"/>
    <property type="project" value="InterPro"/>
</dbReference>
<proteinExistence type="predicted"/>
<keyword evidence="8" id="KW-1185">Reference proteome</keyword>
<evidence type="ECO:0000256" key="5">
    <source>
        <dbReference type="SAM" id="SignalP"/>
    </source>
</evidence>
<accession>A0A1C3RHX5</accession>
<feature type="signal peptide" evidence="5">
    <location>
        <begin position="1"/>
        <end position="22"/>
    </location>
</feature>